<evidence type="ECO:0000256" key="3">
    <source>
        <dbReference type="ARBA" id="ARBA00023163"/>
    </source>
</evidence>
<protein>
    <submittedName>
        <fullName evidence="5">Phosphonate metabolism transcriptional regulator PhnF</fullName>
    </submittedName>
</protein>
<dbReference type="SMART" id="SM00345">
    <property type="entry name" value="HTH_GNTR"/>
    <property type="match status" value="1"/>
</dbReference>
<proteinExistence type="predicted"/>
<dbReference type="SUPFAM" id="SSF46785">
    <property type="entry name" value="Winged helix' DNA-binding domain"/>
    <property type="match status" value="1"/>
</dbReference>
<dbReference type="Gene3D" id="3.40.1410.10">
    <property type="entry name" value="Chorismate lyase-like"/>
    <property type="match status" value="1"/>
</dbReference>
<dbReference type="Pfam" id="PF07702">
    <property type="entry name" value="UTRA"/>
    <property type="match status" value="1"/>
</dbReference>
<dbReference type="InterPro" id="IPR036390">
    <property type="entry name" value="WH_DNA-bd_sf"/>
</dbReference>
<evidence type="ECO:0000259" key="4">
    <source>
        <dbReference type="PROSITE" id="PS50949"/>
    </source>
</evidence>
<dbReference type="InterPro" id="IPR036388">
    <property type="entry name" value="WH-like_DNA-bd_sf"/>
</dbReference>
<gene>
    <name evidence="5" type="primary">phnF</name>
    <name evidence="5" type="ORF">KME65_16555</name>
</gene>
<comment type="caution">
    <text evidence="5">The sequence shown here is derived from an EMBL/GenBank/DDBJ whole genome shotgun (WGS) entry which is preliminary data.</text>
</comment>
<accession>A0A944MB02</accession>
<dbReference type="EMBL" id="JAHHGM010000018">
    <property type="protein sequence ID" value="MBT2990569.1"/>
    <property type="molecule type" value="Genomic_DNA"/>
</dbReference>
<keyword evidence="2" id="KW-0238">DNA-binding</keyword>
<dbReference type="InterPro" id="IPR000524">
    <property type="entry name" value="Tscrpt_reg_HTH_GntR"/>
</dbReference>
<dbReference type="InterPro" id="IPR011663">
    <property type="entry name" value="UTRA"/>
</dbReference>
<evidence type="ECO:0000256" key="1">
    <source>
        <dbReference type="ARBA" id="ARBA00023015"/>
    </source>
</evidence>
<dbReference type="PRINTS" id="PR00035">
    <property type="entry name" value="HTHGNTR"/>
</dbReference>
<dbReference type="InterPro" id="IPR028978">
    <property type="entry name" value="Chorismate_lyase_/UTRA_dom_sf"/>
</dbReference>
<organism evidence="5 6">
    <name type="scientific">Candidatus Thiodiazotropha taylori</name>
    <dbReference type="NCBI Taxonomy" id="2792791"/>
    <lineage>
        <taxon>Bacteria</taxon>
        <taxon>Pseudomonadati</taxon>
        <taxon>Pseudomonadota</taxon>
        <taxon>Gammaproteobacteria</taxon>
        <taxon>Chromatiales</taxon>
        <taxon>Sedimenticolaceae</taxon>
        <taxon>Candidatus Thiodiazotropha</taxon>
    </lineage>
</organism>
<evidence type="ECO:0000313" key="6">
    <source>
        <dbReference type="Proteomes" id="UP000770889"/>
    </source>
</evidence>
<feature type="domain" description="HTH gntR-type" evidence="4">
    <location>
        <begin position="13"/>
        <end position="80"/>
    </location>
</feature>
<dbReference type="PANTHER" id="PTHR44846:SF16">
    <property type="entry name" value="TRANSCRIPTIONAL REGULATOR PHNF-RELATED"/>
    <property type="match status" value="1"/>
</dbReference>
<dbReference type="PROSITE" id="PS50949">
    <property type="entry name" value="HTH_GNTR"/>
    <property type="match status" value="1"/>
</dbReference>
<name>A0A944MB02_9GAMM</name>
<evidence type="ECO:0000256" key="2">
    <source>
        <dbReference type="ARBA" id="ARBA00023125"/>
    </source>
</evidence>
<dbReference type="SMART" id="SM00866">
    <property type="entry name" value="UTRA"/>
    <property type="match status" value="1"/>
</dbReference>
<dbReference type="PANTHER" id="PTHR44846">
    <property type="entry name" value="MANNOSYL-D-GLYCERATE TRANSPORT/METABOLISM SYSTEM REPRESSOR MNGR-RELATED"/>
    <property type="match status" value="1"/>
</dbReference>
<dbReference type="InterPro" id="IPR050679">
    <property type="entry name" value="Bact_HTH_transcr_reg"/>
</dbReference>
<dbReference type="GO" id="GO:0003700">
    <property type="term" value="F:DNA-binding transcription factor activity"/>
    <property type="evidence" value="ECO:0007669"/>
    <property type="project" value="InterPro"/>
</dbReference>
<dbReference type="SUPFAM" id="SSF64288">
    <property type="entry name" value="Chorismate lyase-like"/>
    <property type="match status" value="1"/>
</dbReference>
<dbReference type="Pfam" id="PF00392">
    <property type="entry name" value="GntR"/>
    <property type="match status" value="1"/>
</dbReference>
<dbReference type="AlphaFoldDB" id="A0A944MB02"/>
<dbReference type="Gene3D" id="1.10.10.10">
    <property type="entry name" value="Winged helix-like DNA-binding domain superfamily/Winged helix DNA-binding domain"/>
    <property type="match status" value="1"/>
</dbReference>
<keyword evidence="1" id="KW-0805">Transcription regulation</keyword>
<reference evidence="5 6" key="1">
    <citation type="submission" date="2021-05" db="EMBL/GenBank/DDBJ databases">
        <title>Genetic and Functional Diversity in Clade A Lucinid endosymbionts from the Bahamas.</title>
        <authorList>
            <person name="Giani N.M."/>
            <person name="Engel A.S."/>
            <person name="Campbell B.J."/>
        </authorList>
    </citation>
    <scope>NUCLEOTIDE SEQUENCE [LARGE SCALE GENOMIC DNA]</scope>
    <source>
        <strain evidence="5">LUC16012Gg_MoonRockCtena</strain>
    </source>
</reference>
<keyword evidence="3" id="KW-0804">Transcription</keyword>
<dbReference type="Proteomes" id="UP000770889">
    <property type="component" value="Unassembled WGS sequence"/>
</dbReference>
<dbReference type="NCBIfam" id="TIGR02325">
    <property type="entry name" value="C_P_lyase_phnF"/>
    <property type="match status" value="1"/>
</dbReference>
<dbReference type="CDD" id="cd07377">
    <property type="entry name" value="WHTH_GntR"/>
    <property type="match status" value="1"/>
</dbReference>
<dbReference type="InterPro" id="IPR012702">
    <property type="entry name" value="CP_lyase_PhnF"/>
</dbReference>
<evidence type="ECO:0000313" key="5">
    <source>
        <dbReference type="EMBL" id="MBT2990569.1"/>
    </source>
</evidence>
<dbReference type="GO" id="GO:0003677">
    <property type="term" value="F:DNA binding"/>
    <property type="evidence" value="ECO:0007669"/>
    <property type="project" value="UniProtKB-KW"/>
</dbReference>
<sequence length="243" mass="27026">MSVRHIQRGDGSLPVYRQISQMLRQEIQNFYEAGDVLPTEADLAQRFNVNRHTLRRAVDELVAEGLVVRRHGKGVYVLAPAIDYAINPQTRFTETLEALGVTTHSRVIRKQVVLASGGVAARLKLAEGCEVIFLETLREVEGRPFCVISHFLPLTACPQVLESYHGGSLHAFLQQHCATKLQRSESLISAVLPESDDASLLNVPRHMPVLRVKSVNVAIDSQKPVEYVVTRFRGDATQLSVKP</sequence>